<name>A0A0F9NT58_9ZZZZ</name>
<proteinExistence type="predicted"/>
<dbReference type="EMBL" id="LAZR01003035">
    <property type="protein sequence ID" value="KKN22715.1"/>
    <property type="molecule type" value="Genomic_DNA"/>
</dbReference>
<feature type="transmembrane region" description="Helical" evidence="1">
    <location>
        <begin position="41"/>
        <end position="63"/>
    </location>
</feature>
<keyword evidence="1" id="KW-0812">Transmembrane</keyword>
<keyword evidence="1" id="KW-0472">Membrane</keyword>
<accession>A0A0F9NT58</accession>
<keyword evidence="1" id="KW-1133">Transmembrane helix</keyword>
<evidence type="ECO:0000313" key="2">
    <source>
        <dbReference type="EMBL" id="KKN22715.1"/>
    </source>
</evidence>
<organism evidence="2">
    <name type="scientific">marine sediment metagenome</name>
    <dbReference type="NCBI Taxonomy" id="412755"/>
    <lineage>
        <taxon>unclassified sequences</taxon>
        <taxon>metagenomes</taxon>
        <taxon>ecological metagenomes</taxon>
    </lineage>
</organism>
<reference evidence="2" key="1">
    <citation type="journal article" date="2015" name="Nature">
        <title>Complex archaea that bridge the gap between prokaryotes and eukaryotes.</title>
        <authorList>
            <person name="Spang A."/>
            <person name="Saw J.H."/>
            <person name="Jorgensen S.L."/>
            <person name="Zaremba-Niedzwiedzka K."/>
            <person name="Martijn J."/>
            <person name="Lind A.E."/>
            <person name="van Eijk R."/>
            <person name="Schleper C."/>
            <person name="Guy L."/>
            <person name="Ettema T.J."/>
        </authorList>
    </citation>
    <scope>NUCLEOTIDE SEQUENCE</scope>
</reference>
<comment type="caution">
    <text evidence="2">The sequence shown here is derived from an EMBL/GenBank/DDBJ whole genome shotgun (WGS) entry which is preliminary data.</text>
</comment>
<gene>
    <name evidence="2" type="ORF">LCGC14_0912170</name>
</gene>
<protein>
    <submittedName>
        <fullName evidence="2">Uncharacterized protein</fullName>
    </submittedName>
</protein>
<evidence type="ECO:0000256" key="1">
    <source>
        <dbReference type="SAM" id="Phobius"/>
    </source>
</evidence>
<sequence>MLGNIIGGFIVILVGTALLPTVAQQVGIAQADGNVTGASDTLVGLTTLFFSLAIATSAIGIAAQGLRQAGLV</sequence>
<dbReference type="AlphaFoldDB" id="A0A0F9NT58"/>